<keyword evidence="2" id="KW-0812">Transmembrane</keyword>
<proteinExistence type="predicted"/>
<evidence type="ECO:0000259" key="5">
    <source>
        <dbReference type="Pfam" id="PF04116"/>
    </source>
</evidence>
<dbReference type="Pfam" id="PF04116">
    <property type="entry name" value="FA_hydroxylase"/>
    <property type="match status" value="1"/>
</dbReference>
<comment type="caution">
    <text evidence="6">The sequence shown here is derived from an EMBL/GenBank/DDBJ whole genome shotgun (WGS) entry which is preliminary data.</text>
</comment>
<keyword evidence="4" id="KW-0472">Membrane</keyword>
<feature type="domain" description="Fatty acid hydroxylase" evidence="5">
    <location>
        <begin position="115"/>
        <end position="238"/>
    </location>
</feature>
<reference evidence="6" key="1">
    <citation type="journal article" date="2020" name="Stud. Mycol.">
        <title>101 Dothideomycetes genomes: a test case for predicting lifestyles and emergence of pathogens.</title>
        <authorList>
            <person name="Haridas S."/>
            <person name="Albert R."/>
            <person name="Binder M."/>
            <person name="Bloem J."/>
            <person name="Labutti K."/>
            <person name="Salamov A."/>
            <person name="Andreopoulos B."/>
            <person name="Baker S."/>
            <person name="Barry K."/>
            <person name="Bills G."/>
            <person name="Bluhm B."/>
            <person name="Cannon C."/>
            <person name="Castanera R."/>
            <person name="Culley D."/>
            <person name="Daum C."/>
            <person name="Ezra D."/>
            <person name="Gonzalez J."/>
            <person name="Henrissat B."/>
            <person name="Kuo A."/>
            <person name="Liang C."/>
            <person name="Lipzen A."/>
            <person name="Lutzoni F."/>
            <person name="Magnuson J."/>
            <person name="Mondo S."/>
            <person name="Nolan M."/>
            <person name="Ohm R."/>
            <person name="Pangilinan J."/>
            <person name="Park H.-J."/>
            <person name="Ramirez L."/>
            <person name="Alfaro M."/>
            <person name="Sun H."/>
            <person name="Tritt A."/>
            <person name="Yoshinaga Y."/>
            <person name="Zwiers L.-H."/>
            <person name="Turgeon B."/>
            <person name="Goodwin S."/>
            <person name="Spatafora J."/>
            <person name="Crous P."/>
            <person name="Grigoriev I."/>
        </authorList>
    </citation>
    <scope>NUCLEOTIDE SEQUENCE</scope>
    <source>
        <strain evidence="6">CBS 260.36</strain>
    </source>
</reference>
<name>A0A9P4IUM6_9PEZI</name>
<dbReference type="Proteomes" id="UP000799439">
    <property type="component" value="Unassembled WGS sequence"/>
</dbReference>
<keyword evidence="3" id="KW-1133">Transmembrane helix</keyword>
<evidence type="ECO:0000313" key="7">
    <source>
        <dbReference type="Proteomes" id="UP000799439"/>
    </source>
</evidence>
<dbReference type="InterPro" id="IPR050307">
    <property type="entry name" value="Sterol_Desaturase_Related"/>
</dbReference>
<protein>
    <submittedName>
        <fullName evidence="6">Sterol desaturase</fullName>
    </submittedName>
</protein>
<dbReference type="GO" id="GO:0016020">
    <property type="term" value="C:membrane"/>
    <property type="evidence" value="ECO:0007669"/>
    <property type="project" value="UniProtKB-SubCell"/>
</dbReference>
<accession>A0A9P4IUM6</accession>
<sequence length="248" mass="28179">MSAIWSHIVTEYNPHKIEFFGGLLVQALCFWLPCGIYLCLDHIAPAFSNRHKIQPAPKQPTAAEIRHCAYVVFRNQLVGSSIQGLLSLISNYTDKPTALRVEATLPTAVEFARDFAMCCVAREILFYYAHRLFHTKMLYKTIHKMHHKFTAPVALSAQYAHPLEQLLANSIPILLPPVLLRTHVLTMWAFLGFMLVETSTVHSGYDFFHGAANHHDLHHETFNVNFGAFGWMDVLHGTEGKPKNRKTE</sequence>
<gene>
    <name evidence="6" type="ORF">K461DRAFT_330102</name>
</gene>
<evidence type="ECO:0000256" key="4">
    <source>
        <dbReference type="ARBA" id="ARBA00023136"/>
    </source>
</evidence>
<dbReference type="GO" id="GO:0008610">
    <property type="term" value="P:lipid biosynthetic process"/>
    <property type="evidence" value="ECO:0007669"/>
    <property type="project" value="InterPro"/>
</dbReference>
<evidence type="ECO:0000313" key="6">
    <source>
        <dbReference type="EMBL" id="KAF2148157.1"/>
    </source>
</evidence>
<dbReference type="EMBL" id="ML996094">
    <property type="protein sequence ID" value="KAF2148157.1"/>
    <property type="molecule type" value="Genomic_DNA"/>
</dbReference>
<organism evidence="6 7">
    <name type="scientific">Myriangium duriaei CBS 260.36</name>
    <dbReference type="NCBI Taxonomy" id="1168546"/>
    <lineage>
        <taxon>Eukaryota</taxon>
        <taxon>Fungi</taxon>
        <taxon>Dikarya</taxon>
        <taxon>Ascomycota</taxon>
        <taxon>Pezizomycotina</taxon>
        <taxon>Dothideomycetes</taxon>
        <taxon>Dothideomycetidae</taxon>
        <taxon>Myriangiales</taxon>
        <taxon>Myriangiaceae</taxon>
        <taxon>Myriangium</taxon>
    </lineage>
</organism>
<keyword evidence="7" id="KW-1185">Reference proteome</keyword>
<evidence type="ECO:0000256" key="2">
    <source>
        <dbReference type="ARBA" id="ARBA00022692"/>
    </source>
</evidence>
<dbReference type="AlphaFoldDB" id="A0A9P4IUM6"/>
<dbReference type="GO" id="GO:0005506">
    <property type="term" value="F:iron ion binding"/>
    <property type="evidence" value="ECO:0007669"/>
    <property type="project" value="InterPro"/>
</dbReference>
<dbReference type="GO" id="GO:0016491">
    <property type="term" value="F:oxidoreductase activity"/>
    <property type="evidence" value="ECO:0007669"/>
    <property type="project" value="InterPro"/>
</dbReference>
<dbReference type="PANTHER" id="PTHR11863">
    <property type="entry name" value="STEROL DESATURASE"/>
    <property type="match status" value="1"/>
</dbReference>
<dbReference type="OrthoDB" id="408954at2759"/>
<evidence type="ECO:0000256" key="1">
    <source>
        <dbReference type="ARBA" id="ARBA00004370"/>
    </source>
</evidence>
<comment type="subcellular location">
    <subcellularLocation>
        <location evidence="1">Membrane</location>
    </subcellularLocation>
</comment>
<dbReference type="InterPro" id="IPR006694">
    <property type="entry name" value="Fatty_acid_hydroxylase"/>
</dbReference>
<evidence type="ECO:0000256" key="3">
    <source>
        <dbReference type="ARBA" id="ARBA00022989"/>
    </source>
</evidence>